<accession>A0A3N0YQU5</accession>
<evidence type="ECO:0000313" key="2">
    <source>
        <dbReference type="Proteomes" id="UP000281406"/>
    </source>
</evidence>
<name>A0A3N0YQU5_ANAGA</name>
<sequence>MQVSCSHLQLLALWPNGSIGHIPQSKRRTIFTQPPHPAPLPPRVSVVESSSALQLGHLPEAGHPQWDVRCLTQAPAALGLKPQLRPAAGFLVKADRLQASDSSHRILCCRQRESITAETWMPIQLPVQTTGYPLEVYSIFPKPYVVALRSKHKGHHSV</sequence>
<dbReference type="EMBL" id="RJVU01029436">
    <property type="protein sequence ID" value="ROL48589.1"/>
    <property type="molecule type" value="Genomic_DNA"/>
</dbReference>
<comment type="caution">
    <text evidence="1">The sequence shown here is derived from an EMBL/GenBank/DDBJ whole genome shotgun (WGS) entry which is preliminary data.</text>
</comment>
<dbReference type="Proteomes" id="UP000281406">
    <property type="component" value="Unassembled WGS sequence"/>
</dbReference>
<dbReference type="AlphaFoldDB" id="A0A3N0YQU5"/>
<gene>
    <name evidence="1" type="ORF">DPX16_12205</name>
</gene>
<proteinExistence type="predicted"/>
<organism evidence="1 2">
    <name type="scientific">Anabarilius grahami</name>
    <name type="common">Kanglang fish</name>
    <name type="synonym">Barilius grahami</name>
    <dbReference type="NCBI Taxonomy" id="495550"/>
    <lineage>
        <taxon>Eukaryota</taxon>
        <taxon>Metazoa</taxon>
        <taxon>Chordata</taxon>
        <taxon>Craniata</taxon>
        <taxon>Vertebrata</taxon>
        <taxon>Euteleostomi</taxon>
        <taxon>Actinopterygii</taxon>
        <taxon>Neopterygii</taxon>
        <taxon>Teleostei</taxon>
        <taxon>Ostariophysi</taxon>
        <taxon>Cypriniformes</taxon>
        <taxon>Xenocyprididae</taxon>
        <taxon>Xenocypridinae</taxon>
        <taxon>Xenocypridinae incertae sedis</taxon>
        <taxon>Anabarilius</taxon>
    </lineage>
</organism>
<evidence type="ECO:0000313" key="1">
    <source>
        <dbReference type="EMBL" id="ROL48589.1"/>
    </source>
</evidence>
<keyword evidence="2" id="KW-1185">Reference proteome</keyword>
<reference evidence="1 2" key="1">
    <citation type="submission" date="2018-10" db="EMBL/GenBank/DDBJ databases">
        <title>Genome assembly for a Yunnan-Guizhou Plateau 3E fish, Anabarilius grahami (Regan), and its evolutionary and genetic applications.</title>
        <authorList>
            <person name="Jiang W."/>
        </authorList>
    </citation>
    <scope>NUCLEOTIDE SEQUENCE [LARGE SCALE GENOMIC DNA]</scope>
    <source>
        <strain evidence="1">AG-KIZ</strain>
        <tissue evidence="1">Muscle</tissue>
    </source>
</reference>
<protein>
    <submittedName>
        <fullName evidence="1">Uncharacterized protein</fullName>
    </submittedName>
</protein>